<feature type="region of interest" description="Disordered" evidence="1">
    <location>
        <begin position="99"/>
        <end position="304"/>
    </location>
</feature>
<accession>A0A6C0KF52</accession>
<protein>
    <submittedName>
        <fullName evidence="2">Uncharacterized protein</fullName>
    </submittedName>
</protein>
<evidence type="ECO:0000313" key="2">
    <source>
        <dbReference type="EMBL" id="QHU16655.1"/>
    </source>
</evidence>
<sequence>MSTEQIIVNDVAIQTSVAPIEVPPVEVAVKQTKEKKPKKVSDSPKLAPRFQKFIDFGYWVALQLKNKNLINDEVFQTILTDIKMNDEVGVQTEFYTNYEKSGKSGKPTVSPDAPSLTADGDEVKPKAKKSGKPTGRDSTPDAPSLTADGDEVKPKAKKARKPKVVATEAGLVEGVAEGVSVEKPKAAKKSRKPTGRDSTPDAPSLPVEGSEVVPVEGVPVEEKPKAKKARKPKASSDATQTVPVEGSETGVVEAVPVEGVPVEEKPKAKKTRKPKASSDATQTVPVEGVENKSTKKSRKSKAPDDIIHQLLSSSNKTTEPIVEVVSENKVNTNADNEVDEDTVDISVSSIIINNVEYLIDDEFNLYDTKTNENIGTFINEQLQLNA</sequence>
<proteinExistence type="predicted"/>
<feature type="compositionally biased region" description="Low complexity" evidence="1">
    <location>
        <begin position="206"/>
        <end position="218"/>
    </location>
</feature>
<evidence type="ECO:0000256" key="1">
    <source>
        <dbReference type="SAM" id="MobiDB-lite"/>
    </source>
</evidence>
<feature type="compositionally biased region" description="Low complexity" evidence="1">
    <location>
        <begin position="250"/>
        <end position="260"/>
    </location>
</feature>
<organism evidence="2">
    <name type="scientific">viral metagenome</name>
    <dbReference type="NCBI Taxonomy" id="1070528"/>
    <lineage>
        <taxon>unclassified sequences</taxon>
        <taxon>metagenomes</taxon>
        <taxon>organismal metagenomes</taxon>
    </lineage>
</organism>
<dbReference type="EMBL" id="MN740887">
    <property type="protein sequence ID" value="QHU16655.1"/>
    <property type="molecule type" value="Genomic_DNA"/>
</dbReference>
<name>A0A6C0KF52_9ZZZZ</name>
<reference evidence="2" key="1">
    <citation type="journal article" date="2020" name="Nature">
        <title>Giant virus diversity and host interactions through global metagenomics.</title>
        <authorList>
            <person name="Schulz F."/>
            <person name="Roux S."/>
            <person name="Paez-Espino D."/>
            <person name="Jungbluth S."/>
            <person name="Walsh D.A."/>
            <person name="Denef V.J."/>
            <person name="McMahon K.D."/>
            <person name="Konstantinidis K.T."/>
            <person name="Eloe-Fadrosh E.A."/>
            <person name="Kyrpides N.C."/>
            <person name="Woyke T."/>
        </authorList>
    </citation>
    <scope>NUCLEOTIDE SEQUENCE</scope>
    <source>
        <strain evidence="2">GVMAG-S-3300012000-53</strain>
    </source>
</reference>
<dbReference type="AlphaFoldDB" id="A0A6C0KF52"/>